<evidence type="ECO:0000313" key="2">
    <source>
        <dbReference type="EMBL" id="GLS13529.1"/>
    </source>
</evidence>
<reference evidence="3" key="1">
    <citation type="journal article" date="2019" name="Int. J. Syst. Evol. Microbiol.">
        <title>The Global Catalogue of Microorganisms (GCM) 10K type strain sequencing project: providing services to taxonomists for standard genome sequencing and annotation.</title>
        <authorList>
            <consortium name="The Broad Institute Genomics Platform"/>
            <consortium name="The Broad Institute Genome Sequencing Center for Infectious Disease"/>
            <person name="Wu L."/>
            <person name="Ma J."/>
        </authorList>
    </citation>
    <scope>NUCLEOTIDE SEQUENCE [LARGE SCALE GENOMIC DNA]</scope>
    <source>
        <strain evidence="3">NBRC 109341</strain>
    </source>
</reference>
<keyword evidence="3" id="KW-1185">Reference proteome</keyword>
<gene>
    <name evidence="2" type="ORF">GCM10007935_09590</name>
</gene>
<accession>A0ABQ6C3G4</accession>
<dbReference type="EMBL" id="BSPB01000005">
    <property type="protein sequence ID" value="GLS13529.1"/>
    <property type="molecule type" value="Genomic_DNA"/>
</dbReference>
<dbReference type="Proteomes" id="UP001156903">
    <property type="component" value="Unassembled WGS sequence"/>
</dbReference>
<name>A0ABQ6C3G4_9BURK</name>
<evidence type="ECO:0000256" key="1">
    <source>
        <dbReference type="SAM" id="MobiDB-lite"/>
    </source>
</evidence>
<evidence type="ECO:0000313" key="3">
    <source>
        <dbReference type="Proteomes" id="UP001156903"/>
    </source>
</evidence>
<protein>
    <submittedName>
        <fullName evidence="2">Uncharacterized protein</fullName>
    </submittedName>
</protein>
<organism evidence="2 3">
    <name type="scientific">Hydrogenophaga electricum</name>
    <dbReference type="NCBI Taxonomy" id="1230953"/>
    <lineage>
        <taxon>Bacteria</taxon>
        <taxon>Pseudomonadati</taxon>
        <taxon>Pseudomonadota</taxon>
        <taxon>Betaproteobacteria</taxon>
        <taxon>Burkholderiales</taxon>
        <taxon>Comamonadaceae</taxon>
        <taxon>Hydrogenophaga</taxon>
    </lineage>
</organism>
<feature type="region of interest" description="Disordered" evidence="1">
    <location>
        <begin position="46"/>
        <end position="82"/>
    </location>
</feature>
<comment type="caution">
    <text evidence="2">The sequence shown here is derived from an EMBL/GenBank/DDBJ whole genome shotgun (WGS) entry which is preliminary data.</text>
</comment>
<proteinExistence type="predicted"/>
<sequence>MAPLTGGLDARVWQLHNRLPGRFASGGGAMPPDDLARVGAGTPLDRAYGHRLPRPFSSRVGRELRPGQRGAGRSSHRFAVAP</sequence>